<feature type="region of interest" description="Disordered" evidence="1">
    <location>
        <begin position="314"/>
        <end position="400"/>
    </location>
</feature>
<dbReference type="AlphaFoldDB" id="A0A8H4J2G3"/>
<protein>
    <submittedName>
        <fullName evidence="2">Uncharacterized protein</fullName>
    </submittedName>
</protein>
<feature type="compositionally biased region" description="Acidic residues" evidence="1">
    <location>
        <begin position="338"/>
        <end position="353"/>
    </location>
</feature>
<reference evidence="2" key="1">
    <citation type="submission" date="2020-04" db="EMBL/GenBank/DDBJ databases">
        <title>Genome Assembly and Annotation of Botryosphaeria dothidea sdau 11-99, a Latent Pathogen of Apple Fruit Ring Rot in China.</title>
        <authorList>
            <person name="Yu C."/>
            <person name="Diao Y."/>
            <person name="Lu Q."/>
            <person name="Zhao J."/>
            <person name="Cui S."/>
            <person name="Peng C."/>
            <person name="He B."/>
            <person name="Liu H."/>
        </authorList>
    </citation>
    <scope>NUCLEOTIDE SEQUENCE [LARGE SCALE GENOMIC DNA]</scope>
    <source>
        <strain evidence="2">Sdau11-99</strain>
    </source>
</reference>
<feature type="compositionally biased region" description="Low complexity" evidence="1">
    <location>
        <begin position="375"/>
        <end position="394"/>
    </location>
</feature>
<proteinExistence type="predicted"/>
<feature type="compositionally biased region" description="Basic and acidic residues" evidence="1">
    <location>
        <begin position="354"/>
        <end position="369"/>
    </location>
</feature>
<gene>
    <name evidence="2" type="ORF">GTA08_BOTSDO13737</name>
</gene>
<feature type="compositionally biased region" description="Basic and acidic residues" evidence="1">
    <location>
        <begin position="314"/>
        <end position="337"/>
    </location>
</feature>
<organism evidence="2 3">
    <name type="scientific">Botryosphaeria dothidea</name>
    <dbReference type="NCBI Taxonomy" id="55169"/>
    <lineage>
        <taxon>Eukaryota</taxon>
        <taxon>Fungi</taxon>
        <taxon>Dikarya</taxon>
        <taxon>Ascomycota</taxon>
        <taxon>Pezizomycotina</taxon>
        <taxon>Dothideomycetes</taxon>
        <taxon>Dothideomycetes incertae sedis</taxon>
        <taxon>Botryosphaeriales</taxon>
        <taxon>Botryosphaeriaceae</taxon>
        <taxon>Botryosphaeria</taxon>
    </lineage>
</organism>
<dbReference type="Proteomes" id="UP000572817">
    <property type="component" value="Unassembled WGS sequence"/>
</dbReference>
<evidence type="ECO:0000313" key="3">
    <source>
        <dbReference type="Proteomes" id="UP000572817"/>
    </source>
</evidence>
<evidence type="ECO:0000256" key="1">
    <source>
        <dbReference type="SAM" id="MobiDB-lite"/>
    </source>
</evidence>
<dbReference type="OrthoDB" id="4579491at2759"/>
<name>A0A8H4J2G3_9PEZI</name>
<accession>A0A8H4J2G3</accession>
<sequence>MADAQKAVELDMLEPVEPQLKDAPRDAERLSLEKEIPSDAHWDLLSNHFTSIKHLSMDSGWNEELNDEKIPLHWPLEKLTVSSSCGEVCKSPWILDGRVPHLVLNYTAGLRFEGPTTTELIRANADARAAAEPPAPAPSGGVTLTWVPDLVNDWMAEKYASNDNPPLDDAAAPQPRLQTLEIVHNDARDTLFRYALARPRALAALTTLSLVARSQHDLHHAPPHVLEDLLPQLAALRTLVLVLGDHYRDRGQLPAFFRCFPPGLRVLRFRGSVSLARSGEVVGRWAGAFGDGAFLPGLERLSFVLDLEDGEGERRAVEEWEEAHPEGYQSAEKKGGAGEDESSSEEEEDDDEGSKEAAGEEKPTRKSGDEAEGTPEVAEIEAAPAEPATCAAPPKVSDEDLARAKRACERVCRAAESRGVRVEPFMGEWNEEFTNLKRGPVDERWEKL</sequence>
<comment type="caution">
    <text evidence="2">The sequence shown here is derived from an EMBL/GenBank/DDBJ whole genome shotgun (WGS) entry which is preliminary data.</text>
</comment>
<dbReference type="EMBL" id="WWBZ02000013">
    <property type="protein sequence ID" value="KAF4310699.1"/>
    <property type="molecule type" value="Genomic_DNA"/>
</dbReference>
<keyword evidence="3" id="KW-1185">Reference proteome</keyword>
<evidence type="ECO:0000313" key="2">
    <source>
        <dbReference type="EMBL" id="KAF4310699.1"/>
    </source>
</evidence>